<dbReference type="eggNOG" id="COG2814">
    <property type="taxonomic scope" value="Bacteria"/>
</dbReference>
<keyword evidence="4" id="KW-1185">Reference proteome</keyword>
<dbReference type="STRING" id="1195236.CTER_5314"/>
<keyword evidence="2" id="KW-0812">Transmembrane</keyword>
<comment type="subcellular location">
    <subcellularLocation>
        <location evidence="1">Cell membrane</location>
        <topology evidence="1">Multi-pass membrane protein</topology>
    </subcellularLocation>
</comment>
<dbReference type="AlphaFoldDB" id="S0FKY2"/>
<feature type="transmembrane region" description="Helical" evidence="2">
    <location>
        <begin position="389"/>
        <end position="407"/>
    </location>
</feature>
<organism evidence="3 4">
    <name type="scientific">Ruminiclostridium cellobioparum subsp. termitidis CT1112</name>
    <dbReference type="NCBI Taxonomy" id="1195236"/>
    <lineage>
        <taxon>Bacteria</taxon>
        <taxon>Bacillati</taxon>
        <taxon>Bacillota</taxon>
        <taxon>Clostridia</taxon>
        <taxon>Eubacteriales</taxon>
        <taxon>Oscillospiraceae</taxon>
        <taxon>Ruminiclostridium</taxon>
    </lineage>
</organism>
<dbReference type="InterPro" id="IPR011701">
    <property type="entry name" value="MFS"/>
</dbReference>
<dbReference type="SUPFAM" id="SSF103473">
    <property type="entry name" value="MFS general substrate transporter"/>
    <property type="match status" value="1"/>
</dbReference>
<dbReference type="PANTHER" id="PTHR23526">
    <property type="entry name" value="INTEGRAL MEMBRANE TRANSPORT PROTEIN-RELATED"/>
    <property type="match status" value="1"/>
</dbReference>
<evidence type="ECO:0000313" key="4">
    <source>
        <dbReference type="Proteomes" id="UP000014155"/>
    </source>
</evidence>
<dbReference type="InterPro" id="IPR036259">
    <property type="entry name" value="MFS_trans_sf"/>
</dbReference>
<dbReference type="GO" id="GO:0022857">
    <property type="term" value="F:transmembrane transporter activity"/>
    <property type="evidence" value="ECO:0007669"/>
    <property type="project" value="InterPro"/>
</dbReference>
<protein>
    <submittedName>
        <fullName evidence="3">Major Facilitator Superfamily</fullName>
    </submittedName>
</protein>
<dbReference type="EMBL" id="AORV01000072">
    <property type="protein sequence ID" value="EMS69183.1"/>
    <property type="molecule type" value="Genomic_DNA"/>
</dbReference>
<feature type="transmembrane region" description="Helical" evidence="2">
    <location>
        <begin position="148"/>
        <end position="170"/>
    </location>
</feature>
<dbReference type="Gene3D" id="1.20.1250.20">
    <property type="entry name" value="MFS general substrate transporter like domains"/>
    <property type="match status" value="2"/>
</dbReference>
<dbReference type="InterPro" id="IPR052528">
    <property type="entry name" value="Sugar_transport-like"/>
</dbReference>
<dbReference type="GO" id="GO:0005886">
    <property type="term" value="C:plasma membrane"/>
    <property type="evidence" value="ECO:0007669"/>
    <property type="project" value="UniProtKB-SubCell"/>
</dbReference>
<comment type="caution">
    <text evidence="3">The sequence shown here is derived from an EMBL/GenBank/DDBJ whole genome shotgun (WGS) entry which is preliminary data.</text>
</comment>
<feature type="transmembrane region" description="Helical" evidence="2">
    <location>
        <begin position="364"/>
        <end position="383"/>
    </location>
</feature>
<dbReference type="Proteomes" id="UP000014155">
    <property type="component" value="Unassembled WGS sequence"/>
</dbReference>
<feature type="transmembrane region" description="Helical" evidence="2">
    <location>
        <begin position="269"/>
        <end position="287"/>
    </location>
</feature>
<dbReference type="PANTHER" id="PTHR23526:SF1">
    <property type="entry name" value="MAJOR FACILITATOR SUPERFAMILY MFS_1"/>
    <property type="match status" value="1"/>
</dbReference>
<keyword evidence="2" id="KW-0472">Membrane</keyword>
<name>S0FKY2_RUMCE</name>
<accession>S0FKY2</accession>
<feature type="transmembrane region" description="Helical" evidence="2">
    <location>
        <begin position="182"/>
        <end position="203"/>
    </location>
</feature>
<gene>
    <name evidence="3" type="ORF">CTER_5314</name>
</gene>
<dbReference type="PATRIC" id="fig|1195236.3.peg.5451"/>
<feature type="transmembrane region" description="Helical" evidence="2">
    <location>
        <begin position="84"/>
        <end position="105"/>
    </location>
</feature>
<evidence type="ECO:0000256" key="1">
    <source>
        <dbReference type="ARBA" id="ARBA00004651"/>
    </source>
</evidence>
<evidence type="ECO:0000256" key="2">
    <source>
        <dbReference type="SAM" id="Phobius"/>
    </source>
</evidence>
<sequence length="416" mass="45084">MNNLIGRLKNSLNYYCILFEGIFNILGTDILGMATIIPLFLADFGAGTGLIGSLTTINSIIGAIMPLIAGSFIAATASKRKVSLLFNGVSRSLILVIPVVLLMGLSNSMVIAIFFAVMLVYFICQPVAGISWNYLLGDCVDAQKRGKLMGTLFAISGFITFASSNIIRLIRGNEGINQSQKYALIFALAGVFLSASVLCFVPLKEKSVGKAKREELSTKAYISTLLICFKNKDFVRLLFANGFSQVSTLINAFIYVYAQNTLKLSVGEISNLLVIQTVGIILGGLITGRVSSRFGTKRLLILVESIGLSIPLLELASSQVSSFAAIAIAVFLLGFSKSGYMGYQIHLLELVPSDKSIYHLVSKSLALLPISFVSVGVGLYMEYFPVRNIFIAQICICLIAVFCTTRLKSIVYKNQD</sequence>
<feature type="transmembrane region" description="Helical" evidence="2">
    <location>
        <begin position="237"/>
        <end position="257"/>
    </location>
</feature>
<feature type="transmembrane region" description="Helical" evidence="2">
    <location>
        <begin position="57"/>
        <end position="77"/>
    </location>
</feature>
<dbReference type="RefSeq" id="WP_004630958.1">
    <property type="nucleotide sequence ID" value="NZ_AORV01000072.1"/>
</dbReference>
<evidence type="ECO:0000313" key="3">
    <source>
        <dbReference type="EMBL" id="EMS69183.1"/>
    </source>
</evidence>
<reference evidence="3 4" key="1">
    <citation type="journal article" date="2013" name="Genome Announc.">
        <title>Draft Genome Sequence of the Cellulolytic, Mesophilic, Anaerobic Bacterium Clostridium termitidis Strain CT1112 (DSM 5398).</title>
        <authorList>
            <person name="Lal S."/>
            <person name="Ramachandran U."/>
            <person name="Zhang X."/>
            <person name="Munir R."/>
            <person name="Sparling R."/>
            <person name="Levin D.B."/>
        </authorList>
    </citation>
    <scope>NUCLEOTIDE SEQUENCE [LARGE SCALE GENOMIC DNA]</scope>
    <source>
        <strain evidence="3 4">CT1112</strain>
    </source>
</reference>
<feature type="transmembrane region" description="Helical" evidence="2">
    <location>
        <begin position="111"/>
        <end position="136"/>
    </location>
</feature>
<feature type="transmembrane region" description="Helical" evidence="2">
    <location>
        <begin position="323"/>
        <end position="343"/>
    </location>
</feature>
<feature type="transmembrane region" description="Helical" evidence="2">
    <location>
        <begin position="299"/>
        <end position="317"/>
    </location>
</feature>
<proteinExistence type="predicted"/>
<feature type="transmembrane region" description="Helical" evidence="2">
    <location>
        <begin position="12"/>
        <end position="37"/>
    </location>
</feature>
<keyword evidence="2" id="KW-1133">Transmembrane helix</keyword>
<dbReference type="Pfam" id="PF07690">
    <property type="entry name" value="MFS_1"/>
    <property type="match status" value="1"/>
</dbReference>